<dbReference type="GO" id="GO:0006631">
    <property type="term" value="P:fatty acid metabolic process"/>
    <property type="evidence" value="ECO:0007669"/>
    <property type="project" value="TreeGrafter"/>
</dbReference>
<dbReference type="GO" id="GO:0031956">
    <property type="term" value="F:medium-chain fatty acid-CoA ligase activity"/>
    <property type="evidence" value="ECO:0007669"/>
    <property type="project" value="TreeGrafter"/>
</dbReference>
<evidence type="ECO:0000259" key="3">
    <source>
        <dbReference type="Pfam" id="PF13193"/>
    </source>
</evidence>
<dbReference type="RefSeq" id="WP_008563661.1">
    <property type="nucleotide sequence ID" value="NZ_JH594500.1"/>
</dbReference>
<dbReference type="Proteomes" id="UP000003167">
    <property type="component" value="Unassembled WGS sequence"/>
</dbReference>
<dbReference type="InterPro" id="IPR020845">
    <property type="entry name" value="AMP-binding_CS"/>
</dbReference>
<evidence type="ECO:0000313" key="4">
    <source>
        <dbReference type="EMBL" id="EHO74846.1"/>
    </source>
</evidence>
<dbReference type="AlphaFoldDB" id="H1HIT9"/>
<dbReference type="InterPro" id="IPR025110">
    <property type="entry name" value="AMP-bd_C"/>
</dbReference>
<dbReference type="PROSITE" id="PS00455">
    <property type="entry name" value="AMP_BINDING"/>
    <property type="match status" value="1"/>
</dbReference>
<dbReference type="Pfam" id="PF00501">
    <property type="entry name" value="AMP-binding"/>
    <property type="match status" value="2"/>
</dbReference>
<dbReference type="Gene3D" id="3.40.50.12780">
    <property type="entry name" value="N-terminal domain of ligase-like"/>
    <property type="match status" value="2"/>
</dbReference>
<sequence>MKTIEEYLCLNADRYPEKPAVITPEEQLTYRELHQAVCEKAEALSDRKGQAVVFASSRPIDFLVTYLAIHRAGAIAVPLDKDAPPRRFRAIEEQLSTETFAHDTADVLYTTGTTGRPKGVVISHKAIMADAANLIAAQGYRHDTVFIVCGPLSHFGSLSKVFPTIVCGATLYLLQGMTDLNAFFRALDYPSRRLATFLVPANIRMLVLLAAKRLQRYADKLDFIETGAAPIAPDDMRSLCALLPRTRLYNTYASTETGIIATFDYNDTCIGGCVGHAMPHSRFFITDKGTIACQGATLMTRYAGDPELTRQILHDDTLFTADLGHIDEEGRLCIIGREDDIINIGGYKVAPTEVEAAALALPGIVDCICTAVPHPVTGSALKLLFVAEPSSVPDTKVIARHLATLLEAYKVPALYEQTDHIRRTFNGKLDRKVGASPGPSKGGEEEPTPNPSRGRGVICK</sequence>
<feature type="domain" description="AMP-dependent synthetase/ligase" evidence="2">
    <location>
        <begin position="101"/>
        <end position="289"/>
    </location>
</feature>
<protein>
    <recommendedName>
        <fullName evidence="6">AMP-dependent synthetase/ligase domain-containing protein</fullName>
    </recommendedName>
</protein>
<accession>H1HIT9</accession>
<evidence type="ECO:0008006" key="6">
    <source>
        <dbReference type="Google" id="ProtNLM"/>
    </source>
</evidence>
<feature type="region of interest" description="Disordered" evidence="1">
    <location>
        <begin position="426"/>
        <end position="460"/>
    </location>
</feature>
<name>H1HIT9_9BACT</name>
<dbReference type="PANTHER" id="PTHR43201">
    <property type="entry name" value="ACYL-COA SYNTHETASE"/>
    <property type="match status" value="1"/>
</dbReference>
<comment type="caution">
    <text evidence="4">The sequence shown here is derived from an EMBL/GenBank/DDBJ whole genome shotgun (WGS) entry which is preliminary data.</text>
</comment>
<dbReference type="STRING" id="999422.HMPREF9944_00083"/>
<evidence type="ECO:0000313" key="5">
    <source>
        <dbReference type="Proteomes" id="UP000003167"/>
    </source>
</evidence>
<dbReference type="PATRIC" id="fig|999422.3.peg.81"/>
<dbReference type="InterPro" id="IPR045851">
    <property type="entry name" value="AMP-bd_C_sf"/>
</dbReference>
<evidence type="ECO:0000259" key="2">
    <source>
        <dbReference type="Pfam" id="PF00501"/>
    </source>
</evidence>
<evidence type="ECO:0000256" key="1">
    <source>
        <dbReference type="SAM" id="MobiDB-lite"/>
    </source>
</evidence>
<reference evidence="4 5" key="1">
    <citation type="submission" date="2011-12" db="EMBL/GenBank/DDBJ databases">
        <title>The Genome Sequence of Prevotella maculosa OT 289.</title>
        <authorList>
            <consortium name="The Broad Institute Genome Sequencing Platform"/>
            <person name="Earl A."/>
            <person name="Ward D."/>
            <person name="Feldgarden M."/>
            <person name="Gevers D."/>
            <person name="Izard J."/>
            <person name="Blanton J.M."/>
            <person name="Mathney J."/>
            <person name="Tanner A.C."/>
            <person name="Dewhirst F.E."/>
            <person name="Young S.K."/>
            <person name="Zeng Q."/>
            <person name="Gargeya S."/>
            <person name="Fitzgerald M."/>
            <person name="Haas B."/>
            <person name="Abouelleil A."/>
            <person name="Alvarado L."/>
            <person name="Arachchi H.M."/>
            <person name="Berlin A."/>
            <person name="Chapman S.B."/>
            <person name="Gearin G."/>
            <person name="Goldberg J."/>
            <person name="Griggs A."/>
            <person name="Gujja S."/>
            <person name="Hansen M."/>
            <person name="Heiman D."/>
            <person name="Howarth C."/>
            <person name="Larimer J."/>
            <person name="Lui A."/>
            <person name="MacDonald P.J.P."/>
            <person name="McCowen C."/>
            <person name="Montmayeur A."/>
            <person name="Murphy C."/>
            <person name="Neiman D."/>
            <person name="Pearson M."/>
            <person name="Priest M."/>
            <person name="Roberts A."/>
            <person name="Saif S."/>
            <person name="Shea T."/>
            <person name="Sisk P."/>
            <person name="Stolte C."/>
            <person name="Sykes S."/>
            <person name="Wortman J."/>
            <person name="Nusbaum C."/>
            <person name="Birren B."/>
        </authorList>
    </citation>
    <scope>NUCLEOTIDE SEQUENCE [LARGE SCALE GENOMIC DNA]</scope>
    <source>
        <strain evidence="4 5">OT 289</strain>
    </source>
</reference>
<gene>
    <name evidence="4" type="ORF">HMPREF9944_00083</name>
</gene>
<dbReference type="HOGENOM" id="CLU_000022_59_0_10"/>
<dbReference type="SUPFAM" id="SSF56801">
    <property type="entry name" value="Acetyl-CoA synthetase-like"/>
    <property type="match status" value="1"/>
</dbReference>
<dbReference type="EMBL" id="AGEK01000005">
    <property type="protein sequence ID" value="EHO74846.1"/>
    <property type="molecule type" value="Genomic_DNA"/>
</dbReference>
<feature type="domain" description="AMP-dependent synthetase/ligase" evidence="2">
    <location>
        <begin position="11"/>
        <end position="93"/>
    </location>
</feature>
<proteinExistence type="predicted"/>
<dbReference type="PANTHER" id="PTHR43201:SF32">
    <property type="entry name" value="2-SUCCINYLBENZOATE--COA LIGASE, CHLOROPLASTIC_PEROXISOMAL"/>
    <property type="match status" value="1"/>
</dbReference>
<dbReference type="InterPro" id="IPR000873">
    <property type="entry name" value="AMP-dep_synth/lig_dom"/>
</dbReference>
<feature type="domain" description="AMP-binding enzyme C-terminal" evidence="3">
    <location>
        <begin position="353"/>
        <end position="428"/>
    </location>
</feature>
<dbReference type="InterPro" id="IPR042099">
    <property type="entry name" value="ANL_N_sf"/>
</dbReference>
<organism evidence="4 5">
    <name type="scientific">Segatella maculosa OT 289</name>
    <dbReference type="NCBI Taxonomy" id="999422"/>
    <lineage>
        <taxon>Bacteria</taxon>
        <taxon>Pseudomonadati</taxon>
        <taxon>Bacteroidota</taxon>
        <taxon>Bacteroidia</taxon>
        <taxon>Bacteroidales</taxon>
        <taxon>Prevotellaceae</taxon>
        <taxon>Segatella</taxon>
    </lineage>
</organism>
<dbReference type="Pfam" id="PF13193">
    <property type="entry name" value="AMP-binding_C"/>
    <property type="match status" value="1"/>
</dbReference>
<dbReference type="Gene3D" id="3.30.300.30">
    <property type="match status" value="1"/>
</dbReference>
<keyword evidence="5" id="KW-1185">Reference proteome</keyword>